<dbReference type="GO" id="GO:0042355">
    <property type="term" value="P:L-fucose catabolic process"/>
    <property type="evidence" value="ECO:0007669"/>
    <property type="project" value="TreeGrafter"/>
</dbReference>
<dbReference type="PANTHER" id="PTHR37840">
    <property type="entry name" value="L-FUCOSE ISOMERASE"/>
    <property type="match status" value="1"/>
</dbReference>
<name>A0A5J4PZ29_9ZZZZ</name>
<evidence type="ECO:0000259" key="6">
    <source>
        <dbReference type="Pfam" id="PF07881"/>
    </source>
</evidence>
<proteinExistence type="predicted"/>
<dbReference type="InterPro" id="IPR012888">
    <property type="entry name" value="Fucose_iso_N1"/>
</dbReference>
<dbReference type="GO" id="GO:0008736">
    <property type="term" value="F:L-fucose isomerase activity"/>
    <property type="evidence" value="ECO:0007669"/>
    <property type="project" value="UniProtKB-EC"/>
</dbReference>
<dbReference type="GO" id="GO:0008790">
    <property type="term" value="F:arabinose isomerase activity"/>
    <property type="evidence" value="ECO:0007669"/>
    <property type="project" value="TreeGrafter"/>
</dbReference>
<organism evidence="7">
    <name type="scientific">termite gut metagenome</name>
    <dbReference type="NCBI Taxonomy" id="433724"/>
    <lineage>
        <taxon>unclassified sequences</taxon>
        <taxon>metagenomes</taxon>
        <taxon>organismal metagenomes</taxon>
    </lineage>
</organism>
<dbReference type="EMBL" id="SNRY01005461">
    <property type="protein sequence ID" value="KAA6314896.1"/>
    <property type="molecule type" value="Genomic_DNA"/>
</dbReference>
<dbReference type="Gene3D" id="3.40.50.1070">
    <property type="match status" value="1"/>
</dbReference>
<reference evidence="7" key="1">
    <citation type="submission" date="2019-03" db="EMBL/GenBank/DDBJ databases">
        <title>Single cell metagenomics reveals metabolic interactions within the superorganism composed of flagellate Streblomastix strix and complex community of Bacteroidetes bacteria on its surface.</title>
        <authorList>
            <person name="Treitli S.C."/>
            <person name="Kolisko M."/>
            <person name="Husnik F."/>
            <person name="Keeling P."/>
            <person name="Hampl V."/>
        </authorList>
    </citation>
    <scope>NUCLEOTIDE SEQUENCE</scope>
    <source>
        <strain evidence="7">STM</strain>
    </source>
</reference>
<evidence type="ECO:0000256" key="1">
    <source>
        <dbReference type="ARBA" id="ARBA00022490"/>
    </source>
</evidence>
<accession>A0A5J4PZ29</accession>
<evidence type="ECO:0000256" key="2">
    <source>
        <dbReference type="ARBA" id="ARBA00022723"/>
    </source>
</evidence>
<evidence type="ECO:0000313" key="7">
    <source>
        <dbReference type="EMBL" id="KAA6314896.1"/>
    </source>
</evidence>
<dbReference type="PANTHER" id="PTHR37840:SF1">
    <property type="entry name" value="L-FUCOSE ISOMERASE"/>
    <property type="match status" value="1"/>
</dbReference>
<dbReference type="FunFam" id="3.40.50.1070:FF:000001">
    <property type="entry name" value="L-fucose isomerase"/>
    <property type="match status" value="1"/>
</dbReference>
<dbReference type="InterPro" id="IPR009015">
    <property type="entry name" value="Fucose_isomerase_N/cen_sf"/>
</dbReference>
<feature type="non-terminal residue" evidence="7">
    <location>
        <position position="176"/>
    </location>
</feature>
<dbReference type="AlphaFoldDB" id="A0A5J4PZ29"/>
<dbReference type="EC" id="5.3.1.25" evidence="7"/>
<feature type="domain" description="L-fucose isomerase N-terminal-1" evidence="6">
    <location>
        <begin position="3"/>
        <end position="171"/>
    </location>
</feature>
<evidence type="ECO:0000256" key="4">
    <source>
        <dbReference type="ARBA" id="ARBA00023235"/>
    </source>
</evidence>
<dbReference type="SUPFAM" id="SSF53743">
    <property type="entry name" value="FucI/AraA N-terminal and middle domains"/>
    <property type="match status" value="1"/>
</dbReference>
<keyword evidence="1" id="KW-0963">Cytoplasm</keyword>
<evidence type="ECO:0000256" key="5">
    <source>
        <dbReference type="ARBA" id="ARBA00023277"/>
    </source>
</evidence>
<gene>
    <name evidence="7" type="ORF">EZS27_034561</name>
</gene>
<dbReference type="GO" id="GO:0030145">
    <property type="term" value="F:manganese ion binding"/>
    <property type="evidence" value="ECO:0007669"/>
    <property type="project" value="InterPro"/>
</dbReference>
<keyword evidence="4 7" id="KW-0413">Isomerase</keyword>
<dbReference type="InterPro" id="IPR005763">
    <property type="entry name" value="Fucose_isomerase"/>
</dbReference>
<protein>
    <submittedName>
        <fullName evidence="7">L-fucose isomerase</fullName>
        <ecNumber evidence="7">5.3.1.25</ecNumber>
    </submittedName>
</protein>
<comment type="caution">
    <text evidence="7">The sequence shown here is derived from an EMBL/GenBank/DDBJ whole genome shotgun (WGS) entry which is preliminary data.</text>
</comment>
<dbReference type="Pfam" id="PF07881">
    <property type="entry name" value="Fucose_iso_N1"/>
    <property type="match status" value="1"/>
</dbReference>
<keyword evidence="2" id="KW-0479">Metal-binding</keyword>
<dbReference type="GO" id="GO:0005737">
    <property type="term" value="C:cytoplasm"/>
    <property type="evidence" value="ECO:0007669"/>
    <property type="project" value="InterPro"/>
</dbReference>
<sequence length="176" mass="18839">MPYPKIGIRPTIDGRQYGIRESLEEKTMNLAKAVAELITSNLKNGDGSPVECVIADGTIGRVAESATCAAKFEHEGVGSTITVTSCWCYGAETMDMNPHYPKAVWGFNGTERPGAVYLAAVLAGHAQKGLPAFGIYGRDVQDLPDNSIPADVTEKILRFARSAQAVATMRGKSYLS</sequence>
<dbReference type="InterPro" id="IPR038391">
    <property type="entry name" value="Fucose_iso_dom1_sf"/>
</dbReference>
<keyword evidence="5" id="KW-0119">Carbohydrate metabolism</keyword>
<keyword evidence="3" id="KW-0464">Manganese</keyword>
<evidence type="ECO:0000256" key="3">
    <source>
        <dbReference type="ARBA" id="ARBA00023211"/>
    </source>
</evidence>
<dbReference type="GO" id="GO:0019571">
    <property type="term" value="P:D-arabinose catabolic process"/>
    <property type="evidence" value="ECO:0007669"/>
    <property type="project" value="TreeGrafter"/>
</dbReference>